<sequence>MQSLFFYICRMSLKKYIGAIIVLLVLLGIANQQQADVHNQEIVLEFNEANVSEVDAEVTIAILKEELQHFGVKDFRVVDDNNGKLKITYYSNADVFSVKRILLKKIRSELNTSDDEDAPFSVPFEDNDVAYNLDVHEIQKGNTSNSGLNGIAVADLNTKTDRFSKPKILVTASYNSSKKANVSFKEAFRIYKNTFLELNNALQQIPEVRAGPCC</sequence>
<proteinExistence type="predicted"/>
<dbReference type="AlphaFoldDB" id="A0A1H9DSQ5"/>
<name>A0A1H9DSQ5_9FLAO</name>
<reference evidence="1 2" key="1">
    <citation type="submission" date="2016-10" db="EMBL/GenBank/DDBJ databases">
        <authorList>
            <person name="de Groot N.N."/>
        </authorList>
    </citation>
    <scope>NUCLEOTIDE SEQUENCE [LARGE SCALE GENOMIC DNA]</scope>
    <source>
        <strain evidence="1 2">DSM 21035</strain>
    </source>
</reference>
<dbReference type="Proteomes" id="UP000198999">
    <property type="component" value="Unassembled WGS sequence"/>
</dbReference>
<protein>
    <submittedName>
        <fullName evidence="1">Uncharacterized protein</fullName>
    </submittedName>
</protein>
<evidence type="ECO:0000313" key="1">
    <source>
        <dbReference type="EMBL" id="SEQ15728.1"/>
    </source>
</evidence>
<organism evidence="1 2">
    <name type="scientific">Hyunsoonleella jejuensis</name>
    <dbReference type="NCBI Taxonomy" id="419940"/>
    <lineage>
        <taxon>Bacteria</taxon>
        <taxon>Pseudomonadati</taxon>
        <taxon>Bacteroidota</taxon>
        <taxon>Flavobacteriia</taxon>
        <taxon>Flavobacteriales</taxon>
        <taxon>Flavobacteriaceae</taxon>
    </lineage>
</organism>
<accession>A0A1H9DSQ5</accession>
<evidence type="ECO:0000313" key="2">
    <source>
        <dbReference type="Proteomes" id="UP000198999"/>
    </source>
</evidence>
<keyword evidence="2" id="KW-1185">Reference proteome</keyword>
<dbReference type="EMBL" id="FOFN01000001">
    <property type="protein sequence ID" value="SEQ15728.1"/>
    <property type="molecule type" value="Genomic_DNA"/>
</dbReference>
<gene>
    <name evidence="1" type="ORF">SAMN05421824_1308</name>
</gene>
<dbReference type="STRING" id="419940.SAMN05421824_1308"/>